<organism evidence="18 19">
    <name type="scientific">Roseibium aggregatum</name>
    <dbReference type="NCBI Taxonomy" id="187304"/>
    <lineage>
        <taxon>Bacteria</taxon>
        <taxon>Pseudomonadati</taxon>
        <taxon>Pseudomonadota</taxon>
        <taxon>Alphaproteobacteria</taxon>
        <taxon>Hyphomicrobiales</taxon>
        <taxon>Stappiaceae</taxon>
        <taxon>Roseibium</taxon>
    </lineage>
</organism>
<keyword evidence="6 15" id="KW-0812">Transmembrane</keyword>
<evidence type="ECO:0000256" key="17">
    <source>
        <dbReference type="SAM" id="Coils"/>
    </source>
</evidence>
<comment type="subcellular location">
    <subcellularLocation>
        <location evidence="1">Cell inner membrane</location>
        <topology evidence="1">Single-pass membrane protein</topology>
    </subcellularLocation>
    <subcellularLocation>
        <location evidence="15">Cell membrane</location>
        <topology evidence="15">Single-pass membrane protein</topology>
    </subcellularLocation>
</comment>
<evidence type="ECO:0000256" key="3">
    <source>
        <dbReference type="ARBA" id="ARBA00022448"/>
    </source>
</evidence>
<comment type="function">
    <text evidence="12 15">F(1)F(0) ATP synthase produces ATP from ADP in the presence of a proton or sodium gradient. F-type ATPases consist of two structural domains, F(1) containing the extramembraneous catalytic core and F(0) containing the membrane proton channel, linked together by a central stalk and a peripheral stalk. During catalysis, ATP synthesis in the catalytic domain of F(1) is coupled via a rotary mechanism of the central stalk subunits to proton translocation.</text>
</comment>
<dbReference type="PANTHER" id="PTHR33445">
    <property type="entry name" value="ATP SYNTHASE SUBUNIT B', CHLOROPLASTIC"/>
    <property type="match status" value="1"/>
</dbReference>
<comment type="function">
    <text evidence="13">Component of the F(0) channel, it forms part of the peripheral stalk, linking F(1) to F(0). The b'-subunit is a diverged and duplicated form of b found in plants and photosynthetic bacteria.</text>
</comment>
<evidence type="ECO:0000256" key="6">
    <source>
        <dbReference type="ARBA" id="ARBA00022692"/>
    </source>
</evidence>
<protein>
    <recommendedName>
        <fullName evidence="15">ATP synthase subunit b</fullName>
    </recommendedName>
    <alternativeName>
        <fullName evidence="15">ATP synthase F(0) sector subunit b</fullName>
    </alternativeName>
    <alternativeName>
        <fullName evidence="15">ATPase subunit I</fullName>
    </alternativeName>
    <alternativeName>
        <fullName evidence="15">F-type ATPase subunit b</fullName>
        <shortName evidence="15">F-ATPase subunit b</shortName>
    </alternativeName>
</protein>
<comment type="similarity">
    <text evidence="2 15 16">Belongs to the ATPase B chain family.</text>
</comment>
<keyword evidence="5 15" id="KW-0138">CF(0)</keyword>
<evidence type="ECO:0000256" key="1">
    <source>
        <dbReference type="ARBA" id="ARBA00004377"/>
    </source>
</evidence>
<sequence length="244" mass="26546">MHLDWWTLGLQTVNVVVLLWILKRFLFRPVAKIVADRQAAADVELRRARQARAEAEKARDAARTATSDIAAQRAGLLVRAEEEAEAEKAKLLEAAEAEAEAAREAARAELDRMRAAETQALTDAAGTLAVDIAERLFARLPEEARINGFMGGLVKAVSALPDAARAEIASAGPVRLRAARALTADETDRLEASLSEVLAHPVEVAVESDETLIAGLELDAPQAVVRNHFRADLDLIRQELTRHD</sequence>
<reference evidence="18" key="1">
    <citation type="submission" date="2020-12" db="EMBL/GenBank/DDBJ databases">
        <title>Oil enriched cultivation method for isolating marine PHA-producing bacteria.</title>
        <authorList>
            <person name="Zheng W."/>
            <person name="Yu S."/>
            <person name="Huang Y."/>
        </authorList>
    </citation>
    <scope>NUCLEOTIDE SEQUENCE</scope>
    <source>
        <strain evidence="18">SY-2-12</strain>
    </source>
</reference>
<evidence type="ECO:0000313" key="19">
    <source>
        <dbReference type="Proteomes" id="UP000664096"/>
    </source>
</evidence>
<dbReference type="Proteomes" id="UP000664096">
    <property type="component" value="Unassembled WGS sequence"/>
</dbReference>
<evidence type="ECO:0000256" key="13">
    <source>
        <dbReference type="ARBA" id="ARBA00025614"/>
    </source>
</evidence>
<dbReference type="Pfam" id="PF00430">
    <property type="entry name" value="ATP-synt_B"/>
    <property type="match status" value="1"/>
</dbReference>
<dbReference type="EMBL" id="JAEKJZ010000002">
    <property type="protein sequence ID" value="MBN9671378.1"/>
    <property type="molecule type" value="Genomic_DNA"/>
</dbReference>
<dbReference type="PANTHER" id="PTHR33445:SF2">
    <property type="entry name" value="ATP SYNTHASE SUBUNIT B', CHLOROPLASTIC"/>
    <property type="match status" value="1"/>
</dbReference>
<dbReference type="InterPro" id="IPR050059">
    <property type="entry name" value="ATP_synthase_B_chain"/>
</dbReference>
<keyword evidence="10 15" id="KW-0472">Membrane</keyword>
<evidence type="ECO:0000256" key="9">
    <source>
        <dbReference type="ARBA" id="ARBA00023065"/>
    </source>
</evidence>
<keyword evidence="7 15" id="KW-0375">Hydrogen ion transport</keyword>
<evidence type="ECO:0000256" key="12">
    <source>
        <dbReference type="ARBA" id="ARBA00025198"/>
    </source>
</evidence>
<evidence type="ECO:0000256" key="16">
    <source>
        <dbReference type="RuleBase" id="RU003848"/>
    </source>
</evidence>
<dbReference type="GO" id="GO:0046961">
    <property type="term" value="F:proton-transporting ATPase activity, rotational mechanism"/>
    <property type="evidence" value="ECO:0007669"/>
    <property type="project" value="TreeGrafter"/>
</dbReference>
<feature type="transmembrane region" description="Helical" evidence="15">
    <location>
        <begin position="6"/>
        <end position="22"/>
    </location>
</feature>
<dbReference type="InterPro" id="IPR002146">
    <property type="entry name" value="ATP_synth_b/b'su_bac/chlpt"/>
</dbReference>
<dbReference type="GO" id="GO:0046933">
    <property type="term" value="F:proton-transporting ATP synthase activity, rotational mechanism"/>
    <property type="evidence" value="ECO:0007669"/>
    <property type="project" value="UniProtKB-UniRule"/>
</dbReference>
<keyword evidence="8 15" id="KW-1133">Transmembrane helix</keyword>
<keyword evidence="3 15" id="KW-0813">Transport</keyword>
<evidence type="ECO:0000256" key="11">
    <source>
        <dbReference type="ARBA" id="ARBA00023310"/>
    </source>
</evidence>
<dbReference type="GO" id="GO:0045259">
    <property type="term" value="C:proton-transporting ATP synthase complex"/>
    <property type="evidence" value="ECO:0007669"/>
    <property type="project" value="UniProtKB-KW"/>
</dbReference>
<keyword evidence="11 15" id="KW-0066">ATP synthesis</keyword>
<evidence type="ECO:0000256" key="7">
    <source>
        <dbReference type="ARBA" id="ARBA00022781"/>
    </source>
</evidence>
<dbReference type="GO" id="GO:0005886">
    <property type="term" value="C:plasma membrane"/>
    <property type="evidence" value="ECO:0007669"/>
    <property type="project" value="UniProtKB-SubCell"/>
</dbReference>
<evidence type="ECO:0000256" key="15">
    <source>
        <dbReference type="HAMAP-Rule" id="MF_01398"/>
    </source>
</evidence>
<dbReference type="HAMAP" id="MF_01398">
    <property type="entry name" value="ATP_synth_b_bprime"/>
    <property type="match status" value="1"/>
</dbReference>
<evidence type="ECO:0000256" key="10">
    <source>
        <dbReference type="ARBA" id="ARBA00023136"/>
    </source>
</evidence>
<keyword evidence="9 15" id="KW-0406">Ion transport</keyword>
<gene>
    <name evidence="15" type="primary">atpF</name>
    <name evidence="18" type="ORF">JF539_13605</name>
</gene>
<name>A0A939EFT0_9HYPH</name>
<comment type="subunit">
    <text evidence="14 15">F-type ATPases have 2 components, F(1) - the catalytic core - and F(0) - the membrane proton channel. F(1) has five subunits: alpha(3), beta(3), gamma(1), delta(1), epsilon(1). F(0) has three main subunits: a(1), b(2) and c(10-14). The alpha and beta chains form an alternating ring which encloses part of the gamma chain. F(1) is attached to F(0) by a central stalk formed by the gamma and epsilon chains, while a peripheral stalk is formed by the delta and b chains.</text>
</comment>
<evidence type="ECO:0000313" key="18">
    <source>
        <dbReference type="EMBL" id="MBN9671378.1"/>
    </source>
</evidence>
<accession>A0A939EFT0</accession>
<proteinExistence type="inferred from homology"/>
<keyword evidence="17" id="KW-0175">Coiled coil</keyword>
<evidence type="ECO:0000256" key="14">
    <source>
        <dbReference type="ARBA" id="ARBA00025830"/>
    </source>
</evidence>
<evidence type="ECO:0000256" key="2">
    <source>
        <dbReference type="ARBA" id="ARBA00005513"/>
    </source>
</evidence>
<evidence type="ECO:0000256" key="4">
    <source>
        <dbReference type="ARBA" id="ARBA00022475"/>
    </source>
</evidence>
<feature type="coiled-coil region" evidence="17">
    <location>
        <begin position="38"/>
        <end position="119"/>
    </location>
</feature>
<comment type="caution">
    <text evidence="18">The sequence shown here is derived from an EMBL/GenBank/DDBJ whole genome shotgun (WGS) entry which is preliminary data.</text>
</comment>
<keyword evidence="4 15" id="KW-1003">Cell membrane</keyword>
<dbReference type="RefSeq" id="WP_207141213.1">
    <property type="nucleotide sequence ID" value="NZ_JAEKJZ010000002.1"/>
</dbReference>
<evidence type="ECO:0000256" key="8">
    <source>
        <dbReference type="ARBA" id="ARBA00022989"/>
    </source>
</evidence>
<dbReference type="AlphaFoldDB" id="A0A939EFT0"/>
<evidence type="ECO:0000256" key="5">
    <source>
        <dbReference type="ARBA" id="ARBA00022547"/>
    </source>
</evidence>